<accession>A0A165TV90</accession>
<dbReference type="GO" id="GO:0005737">
    <property type="term" value="C:cytoplasm"/>
    <property type="evidence" value="ECO:0007669"/>
    <property type="project" value="UniProtKB-ARBA"/>
</dbReference>
<evidence type="ECO:0000256" key="5">
    <source>
        <dbReference type="RuleBase" id="RU003919"/>
    </source>
</evidence>
<name>A0A165TV90_9ROSI</name>
<geneLocation type="plastid" evidence="7"/>
<evidence type="ECO:0000256" key="3">
    <source>
        <dbReference type="ARBA" id="ARBA00022980"/>
    </source>
</evidence>
<organism evidence="7">
    <name type="scientific">Geranium maderense</name>
    <dbReference type="NCBI Taxonomy" id="28964"/>
    <lineage>
        <taxon>Eukaryota</taxon>
        <taxon>Viridiplantae</taxon>
        <taxon>Streptophyta</taxon>
        <taxon>Embryophyta</taxon>
        <taxon>Tracheophyta</taxon>
        <taxon>Spermatophyta</taxon>
        <taxon>Magnoliopsida</taxon>
        <taxon>eudicotyledons</taxon>
        <taxon>Gunneridae</taxon>
        <taxon>Pentapetalae</taxon>
        <taxon>rosids</taxon>
        <taxon>malvids</taxon>
        <taxon>Geraniales</taxon>
        <taxon>Geraniaceae</taxon>
        <taxon>Geranium</taxon>
    </lineage>
</organism>
<dbReference type="InterPro" id="IPR005290">
    <property type="entry name" value="Ribosomal_uS15_bac-type"/>
</dbReference>
<proteinExistence type="inferred from homology"/>
<dbReference type="EMBL" id="KT760576">
    <property type="protein sequence ID" value="AMY96095.1"/>
    <property type="molecule type" value="Genomic_DNA"/>
</dbReference>
<sequence length="90" mass="10889">MVKTPLISVISQEEKNRGSVEFQVLSFTNKIERISSHLKFHRKDYLSQRGLQKLLIKRERLLSYLSKKNRVRYKELINWLDIRESKTREI</sequence>
<dbReference type="Pfam" id="PF00312">
    <property type="entry name" value="Ribosomal_S15"/>
    <property type="match status" value="1"/>
</dbReference>
<dbReference type="RefSeq" id="YP_009250267.1">
    <property type="nucleotide sequence ID" value="NC_029999.1"/>
</dbReference>
<evidence type="ECO:0000256" key="1">
    <source>
        <dbReference type="ARBA" id="ARBA00008434"/>
    </source>
</evidence>
<dbReference type="InterPro" id="IPR009068">
    <property type="entry name" value="uS15_NS1_RNA-bd_sf"/>
</dbReference>
<dbReference type="GO" id="GO:0003735">
    <property type="term" value="F:structural constituent of ribosome"/>
    <property type="evidence" value="ECO:0007669"/>
    <property type="project" value="InterPro"/>
</dbReference>
<dbReference type="HAMAP" id="MF_01343_B">
    <property type="entry name" value="Ribosomal_uS15_B"/>
    <property type="match status" value="1"/>
</dbReference>
<keyword evidence="7" id="KW-0934">Plastid</keyword>
<dbReference type="Gene3D" id="1.10.287.10">
    <property type="entry name" value="S15/NS1, RNA-binding"/>
    <property type="match status" value="1"/>
</dbReference>
<comment type="subunit">
    <text evidence="2">Part of the 30S ribosomal subunit.</text>
</comment>
<dbReference type="AlphaFoldDB" id="A0A165TV90"/>
<evidence type="ECO:0000256" key="6">
    <source>
        <dbReference type="RuleBase" id="RU003920"/>
    </source>
</evidence>
<dbReference type="InterPro" id="IPR000589">
    <property type="entry name" value="Ribosomal_uS15"/>
</dbReference>
<dbReference type="GO" id="GO:0005840">
    <property type="term" value="C:ribosome"/>
    <property type="evidence" value="ECO:0007669"/>
    <property type="project" value="UniProtKB-KW"/>
</dbReference>
<evidence type="ECO:0000313" key="7">
    <source>
        <dbReference type="EMBL" id="AMY96095.1"/>
    </source>
</evidence>
<gene>
    <name evidence="7" type="primary">rps15</name>
</gene>
<evidence type="ECO:0000256" key="2">
    <source>
        <dbReference type="ARBA" id="ARBA00011458"/>
    </source>
</evidence>
<dbReference type="SMART" id="SM01387">
    <property type="entry name" value="Ribosomal_S15"/>
    <property type="match status" value="1"/>
</dbReference>
<dbReference type="GeneID" id="27430848"/>
<dbReference type="PANTHER" id="PTHR23321:SF26">
    <property type="entry name" value="SMALL RIBOSOMAL SUBUNIT PROTEIN US15M"/>
    <property type="match status" value="1"/>
</dbReference>
<dbReference type="NCBIfam" id="TIGR00952">
    <property type="entry name" value="S15_bact"/>
    <property type="match status" value="1"/>
</dbReference>
<keyword evidence="4 5" id="KW-0687">Ribonucleoprotein</keyword>
<protein>
    <recommendedName>
        <fullName evidence="6">30S ribosomal protein S15</fullName>
    </recommendedName>
</protein>
<reference evidence="7" key="1">
    <citation type="journal article" date="2016" name="Genome Biol. Evol.">
        <title>Coevolution between Nuclear-Encoded DNA Replication, Recombination, and Repair Genes and Plastid Genome Complexity.</title>
        <authorList>
            <person name="Zhang J."/>
            <person name="Ruhlman T.A."/>
            <person name="Sabir J."/>
            <person name="Blazier J.C."/>
            <person name="Weng M.L."/>
            <person name="Park S."/>
            <person name="Jansen R.K."/>
        </authorList>
    </citation>
    <scope>NUCLEOTIDE SEQUENCE</scope>
</reference>
<dbReference type="PROSITE" id="PS00362">
    <property type="entry name" value="RIBOSOMAL_S15"/>
    <property type="match status" value="1"/>
</dbReference>
<dbReference type="GO" id="GO:1990904">
    <property type="term" value="C:ribonucleoprotein complex"/>
    <property type="evidence" value="ECO:0007669"/>
    <property type="project" value="UniProtKB-KW"/>
</dbReference>
<keyword evidence="3 5" id="KW-0689">Ribosomal protein</keyword>
<dbReference type="GO" id="GO:0006412">
    <property type="term" value="P:translation"/>
    <property type="evidence" value="ECO:0007669"/>
    <property type="project" value="InterPro"/>
</dbReference>
<dbReference type="SUPFAM" id="SSF47060">
    <property type="entry name" value="S15/NS1 RNA-binding domain"/>
    <property type="match status" value="1"/>
</dbReference>
<evidence type="ECO:0000256" key="4">
    <source>
        <dbReference type="ARBA" id="ARBA00023274"/>
    </source>
</evidence>
<comment type="similarity">
    <text evidence="1 5">Belongs to the universal ribosomal protein uS15 family.</text>
</comment>
<dbReference type="CDD" id="cd00353">
    <property type="entry name" value="Ribosomal_S15p_S13e"/>
    <property type="match status" value="1"/>
</dbReference>
<dbReference type="PANTHER" id="PTHR23321">
    <property type="entry name" value="RIBOSOMAL PROTEIN S15, BACTERIAL AND ORGANELLAR"/>
    <property type="match status" value="1"/>
</dbReference>